<dbReference type="AlphaFoldDB" id="A0A1I8J3H6"/>
<evidence type="ECO:0000256" key="7">
    <source>
        <dbReference type="ARBA" id="ARBA00023224"/>
    </source>
</evidence>
<dbReference type="PANTHER" id="PTHR45695">
    <property type="entry name" value="LEUCOKININ RECEPTOR-RELATED"/>
    <property type="match status" value="1"/>
</dbReference>
<dbReference type="InterPro" id="IPR017452">
    <property type="entry name" value="GPCR_Rhodpsn_7TM"/>
</dbReference>
<evidence type="ECO:0000313" key="11">
    <source>
        <dbReference type="Proteomes" id="UP000095280"/>
    </source>
</evidence>
<evidence type="ECO:0000256" key="3">
    <source>
        <dbReference type="ARBA" id="ARBA00022989"/>
    </source>
</evidence>
<evidence type="ECO:0000256" key="5">
    <source>
        <dbReference type="ARBA" id="ARBA00023136"/>
    </source>
</evidence>
<dbReference type="Proteomes" id="UP000095280">
    <property type="component" value="Unplaced"/>
</dbReference>
<dbReference type="PROSITE" id="PS50262">
    <property type="entry name" value="G_PROTEIN_RECEP_F1_2"/>
    <property type="match status" value="1"/>
</dbReference>
<keyword evidence="2 8" id="KW-0812">Transmembrane</keyword>
<keyword evidence="6 8" id="KW-0675">Receptor</keyword>
<dbReference type="PROSITE" id="PS00237">
    <property type="entry name" value="G_PROTEIN_RECEP_F1_1"/>
    <property type="match status" value="1"/>
</dbReference>
<dbReference type="GO" id="GO:0005886">
    <property type="term" value="C:plasma membrane"/>
    <property type="evidence" value="ECO:0007669"/>
    <property type="project" value="TreeGrafter"/>
</dbReference>
<keyword evidence="7 8" id="KW-0807">Transducer</keyword>
<evidence type="ECO:0000256" key="9">
    <source>
        <dbReference type="SAM" id="Phobius"/>
    </source>
</evidence>
<evidence type="ECO:0000313" key="12">
    <source>
        <dbReference type="WBParaSite" id="maker-uti_cns_0045661-snap-gene-0.6-mRNA-1"/>
    </source>
</evidence>
<name>A0A1I8J3H6_9PLAT</name>
<evidence type="ECO:0000259" key="10">
    <source>
        <dbReference type="PROSITE" id="PS50262"/>
    </source>
</evidence>
<accession>A0A1I8J3H6</accession>
<dbReference type="SUPFAM" id="SSF81321">
    <property type="entry name" value="Family A G protein-coupled receptor-like"/>
    <property type="match status" value="1"/>
</dbReference>
<protein>
    <submittedName>
        <fullName evidence="12">G_PROTEIN_RECEP_F1_2 domain-containing protein</fullName>
    </submittedName>
</protein>
<keyword evidence="4 8" id="KW-0297">G-protein coupled receptor</keyword>
<feature type="transmembrane region" description="Helical" evidence="9">
    <location>
        <begin position="52"/>
        <end position="74"/>
    </location>
</feature>
<feature type="transmembrane region" description="Helical" evidence="9">
    <location>
        <begin position="86"/>
        <end position="108"/>
    </location>
</feature>
<evidence type="ECO:0000256" key="6">
    <source>
        <dbReference type="ARBA" id="ARBA00023170"/>
    </source>
</evidence>
<dbReference type="GO" id="GO:0004930">
    <property type="term" value="F:G protein-coupled receptor activity"/>
    <property type="evidence" value="ECO:0007669"/>
    <property type="project" value="UniProtKB-KW"/>
</dbReference>
<dbReference type="InterPro" id="IPR000276">
    <property type="entry name" value="GPCR_Rhodpsn"/>
</dbReference>
<dbReference type="Pfam" id="PF00001">
    <property type="entry name" value="7tm_1"/>
    <property type="match status" value="1"/>
</dbReference>
<comment type="similarity">
    <text evidence="8">Belongs to the G-protein coupled receptor 1 family.</text>
</comment>
<dbReference type="Gene3D" id="1.20.1070.10">
    <property type="entry name" value="Rhodopsin 7-helix transmembrane proteins"/>
    <property type="match status" value="1"/>
</dbReference>
<evidence type="ECO:0000256" key="2">
    <source>
        <dbReference type="ARBA" id="ARBA00022692"/>
    </source>
</evidence>
<evidence type="ECO:0000256" key="8">
    <source>
        <dbReference type="RuleBase" id="RU000688"/>
    </source>
</evidence>
<evidence type="ECO:0000256" key="1">
    <source>
        <dbReference type="ARBA" id="ARBA00004141"/>
    </source>
</evidence>
<dbReference type="SMART" id="SM01381">
    <property type="entry name" value="7TM_GPCR_Srsx"/>
    <property type="match status" value="1"/>
</dbReference>
<dbReference type="PANTHER" id="PTHR45695:SF9">
    <property type="entry name" value="LEUCOKININ RECEPTOR"/>
    <property type="match status" value="1"/>
</dbReference>
<feature type="transmembrane region" description="Helical" evidence="9">
    <location>
        <begin position="217"/>
        <end position="238"/>
    </location>
</feature>
<proteinExistence type="inferred from homology"/>
<sequence>AKTNGMSTTNLNSSVEDGSATEAVNDINASKPECFNYSMYQPEIGAMDKTHISLQCTVFLLGLSGNLILIFIIASNKRLRTTPNLFITNLAAADCVYLMLFIPCDIISKFGVQLPVFLCKTIYFCRFLTVGVSVYTLVALSIDRCLAITRPMSNLKSSRPGFVTKLGLGIIWIAAVVLAIPYAVSADIEEKRHRCLLIKHCYPFPASWGSTYRTTMVLLKLALYYLLPGALIAVFYGLMAGKLMKTARAHERAAAASERANVSAANQIESRKKLAKLVLCLAAVFFVAWALDYITMLHFFLSKQ</sequence>
<organism evidence="11 12">
    <name type="scientific">Macrostomum lignano</name>
    <dbReference type="NCBI Taxonomy" id="282301"/>
    <lineage>
        <taxon>Eukaryota</taxon>
        <taxon>Metazoa</taxon>
        <taxon>Spiralia</taxon>
        <taxon>Lophotrochozoa</taxon>
        <taxon>Platyhelminthes</taxon>
        <taxon>Rhabditophora</taxon>
        <taxon>Macrostomorpha</taxon>
        <taxon>Macrostomida</taxon>
        <taxon>Macrostomidae</taxon>
        <taxon>Macrostomum</taxon>
    </lineage>
</organism>
<feature type="transmembrane region" description="Helical" evidence="9">
    <location>
        <begin position="277"/>
        <end position="301"/>
    </location>
</feature>
<keyword evidence="11" id="KW-1185">Reference proteome</keyword>
<dbReference type="PRINTS" id="PR00237">
    <property type="entry name" value="GPCRRHODOPSN"/>
</dbReference>
<feature type="transmembrane region" description="Helical" evidence="9">
    <location>
        <begin position="120"/>
        <end position="142"/>
    </location>
</feature>
<comment type="subcellular location">
    <subcellularLocation>
        <location evidence="1">Membrane</location>
        <topology evidence="1">Multi-pass membrane protein</topology>
    </subcellularLocation>
</comment>
<feature type="domain" description="G-protein coupled receptors family 1 profile" evidence="10">
    <location>
        <begin position="65"/>
        <end position="304"/>
    </location>
</feature>
<keyword evidence="3 9" id="KW-1133">Transmembrane helix</keyword>
<keyword evidence="5 9" id="KW-0472">Membrane</keyword>
<evidence type="ECO:0000256" key="4">
    <source>
        <dbReference type="ARBA" id="ARBA00023040"/>
    </source>
</evidence>
<reference evidence="12" key="1">
    <citation type="submission" date="2016-11" db="UniProtKB">
        <authorList>
            <consortium name="WormBaseParasite"/>
        </authorList>
    </citation>
    <scope>IDENTIFICATION</scope>
</reference>
<dbReference type="WBParaSite" id="maker-uti_cns_0045661-snap-gene-0.6-mRNA-1">
    <property type="protein sequence ID" value="maker-uti_cns_0045661-snap-gene-0.6-mRNA-1"/>
    <property type="gene ID" value="maker-uti_cns_0045661-snap-gene-0.6"/>
</dbReference>
<feature type="transmembrane region" description="Helical" evidence="9">
    <location>
        <begin position="162"/>
        <end position="184"/>
    </location>
</feature>